<sequence length="76" mass="8201">MPAGGSRDALDRIGRAAPGGVRAEVSRRHRPARLGFVSDIARLERFGNRPDQNGLALLITNEAVLWMPPKQGVVEG</sequence>
<evidence type="ECO:0000313" key="2">
    <source>
        <dbReference type="EMBL" id="CAG6394837.1"/>
    </source>
</evidence>
<evidence type="ECO:0000256" key="1">
    <source>
        <dbReference type="SAM" id="MobiDB-lite"/>
    </source>
</evidence>
<gene>
    <name evidence="2" type="ORF">SCOCK_30070</name>
</gene>
<protein>
    <submittedName>
        <fullName evidence="2">Uncharacterized protein</fullName>
    </submittedName>
</protein>
<feature type="region of interest" description="Disordered" evidence="1">
    <location>
        <begin position="1"/>
        <end position="24"/>
    </location>
</feature>
<organism evidence="2 3">
    <name type="scientific">Actinacidiphila cocklensis</name>
    <dbReference type="NCBI Taxonomy" id="887465"/>
    <lineage>
        <taxon>Bacteria</taxon>
        <taxon>Bacillati</taxon>
        <taxon>Actinomycetota</taxon>
        <taxon>Actinomycetes</taxon>
        <taxon>Kitasatosporales</taxon>
        <taxon>Streptomycetaceae</taxon>
        <taxon>Actinacidiphila</taxon>
    </lineage>
</organism>
<dbReference type="Proteomes" id="UP001152519">
    <property type="component" value="Unassembled WGS sequence"/>
</dbReference>
<dbReference type="EMBL" id="CAJSLV010000059">
    <property type="protein sequence ID" value="CAG6394837.1"/>
    <property type="molecule type" value="Genomic_DNA"/>
</dbReference>
<accession>A0A9W4DNS2</accession>
<comment type="caution">
    <text evidence="2">The sequence shown here is derived from an EMBL/GenBank/DDBJ whole genome shotgun (WGS) entry which is preliminary data.</text>
</comment>
<proteinExistence type="predicted"/>
<reference evidence="2" key="1">
    <citation type="submission" date="2021-05" db="EMBL/GenBank/DDBJ databases">
        <authorList>
            <person name="Arsene-Ploetze F."/>
        </authorList>
    </citation>
    <scope>NUCLEOTIDE SEQUENCE</scope>
    <source>
        <strain evidence="2">DSM 42138</strain>
    </source>
</reference>
<dbReference type="AlphaFoldDB" id="A0A9W4DNS2"/>
<keyword evidence="3" id="KW-1185">Reference proteome</keyword>
<evidence type="ECO:0000313" key="3">
    <source>
        <dbReference type="Proteomes" id="UP001152519"/>
    </source>
</evidence>
<name>A0A9W4DNS2_9ACTN</name>
<dbReference type="RefSeq" id="WP_251491620.1">
    <property type="nucleotide sequence ID" value="NZ_CAJSLV010000059.1"/>
</dbReference>